<evidence type="ECO:0000313" key="14">
    <source>
        <dbReference type="EMBL" id="ELT89251.1"/>
    </source>
</evidence>
<evidence type="ECO:0000256" key="3">
    <source>
        <dbReference type="ARBA" id="ARBA00022664"/>
    </source>
</evidence>
<evidence type="ECO:0000256" key="4">
    <source>
        <dbReference type="ARBA" id="ARBA00022679"/>
    </source>
</evidence>
<feature type="site" description="mRNA cap binding" evidence="12">
    <location>
        <position position="164"/>
    </location>
</feature>
<dbReference type="GO" id="GO:0003723">
    <property type="term" value="F:RNA binding"/>
    <property type="evidence" value="ECO:0007669"/>
    <property type="project" value="UniProtKB-KW"/>
</dbReference>
<evidence type="ECO:0000256" key="2">
    <source>
        <dbReference type="ARBA" id="ARBA00022603"/>
    </source>
</evidence>
<keyword evidence="7 10" id="KW-0506">mRNA capping</keyword>
<feature type="binding site" evidence="11">
    <location>
        <position position="213"/>
    </location>
    <ligand>
        <name>S-adenosyl-L-methionine</name>
        <dbReference type="ChEBI" id="CHEBI:59789"/>
    </ligand>
</feature>
<feature type="binding site" evidence="12">
    <location>
        <begin position="99"/>
        <end position="100"/>
    </location>
    <ligand>
        <name>mRNA</name>
        <dbReference type="ChEBI" id="CHEBI:33699"/>
    </ligand>
</feature>
<evidence type="ECO:0000256" key="10">
    <source>
        <dbReference type="PIRNR" id="PIRNR028762"/>
    </source>
</evidence>
<feature type="binding site" evidence="11">
    <location>
        <position position="103"/>
    </location>
    <ligand>
        <name>S-adenosyl-L-methionine</name>
        <dbReference type="ChEBI" id="CHEBI:59789"/>
    </ligand>
</feature>
<comment type="subcellular location">
    <subcellularLocation>
        <location evidence="1 10">Nucleus</location>
    </subcellularLocation>
</comment>
<evidence type="ECO:0000256" key="7">
    <source>
        <dbReference type="ARBA" id="ARBA00023042"/>
    </source>
</evidence>
<feature type="site" description="mRNA cap binding" evidence="12">
    <location>
        <position position="133"/>
    </location>
</feature>
<dbReference type="InterPro" id="IPR029063">
    <property type="entry name" value="SAM-dependent_MTases_sf"/>
</dbReference>
<feature type="binding site" evidence="11">
    <location>
        <position position="218"/>
    </location>
    <ligand>
        <name>S-adenosyl-L-methionine</name>
        <dbReference type="ChEBI" id="CHEBI:59789"/>
    </ligand>
</feature>
<sequence>MCCRKNALRDFGQCLAQLSCDKKFLHYISSMHDKFIAKTRETLVESETVPELPVAMSEAAQAEQPQGLAPTVADHYNKLQETGLAKRTESRIFYMRNFNNWIKSMAIGDVLDRLRRERGRDCAISVLDLCSGKGGDLLKWKKGRISRLICADIAATSVEQCEHRYHELRDRSRNDRHDGPLFLADQFIAADCFRVHLKERYQRPTTFDLCSCQFSLHYSFESHEQADMMLRNACECLSPGGFFIGSTPNAYELVKRLRASENGTFSSEVYRISFDPQMKDSQPPLFGAKYDFHLEGVVDCPEFLVYFPLLEKMAAKYHMKLVYKKTFGEFFKEQINDREGRNLIGRMQGLESYPADDGVQLSGGPSEYKEAEERIKEMTNPEDRRRPKVGTLSLSEWKATDIYLVFAFQKLSAEEISLKEKTQENDMTTE</sequence>
<comment type="catalytic activity">
    <reaction evidence="9">
        <text>a 5'-end (5'-triphosphoguanosine)-ribonucleoside in mRNA + S-adenosyl-L-methionine = a 5'-end (N(7)-methyl 5'-triphosphoguanosine)-ribonucleoside in mRNA + S-adenosyl-L-homocysteine</text>
        <dbReference type="Rhea" id="RHEA:67008"/>
        <dbReference type="Rhea" id="RHEA-COMP:17166"/>
        <dbReference type="Rhea" id="RHEA-COMP:17167"/>
        <dbReference type="ChEBI" id="CHEBI:57856"/>
        <dbReference type="ChEBI" id="CHEBI:59789"/>
        <dbReference type="ChEBI" id="CHEBI:156461"/>
        <dbReference type="ChEBI" id="CHEBI:167617"/>
        <dbReference type="EC" id="2.1.1.56"/>
    </reaction>
</comment>
<dbReference type="InterPro" id="IPR016899">
    <property type="entry name" value="mRNA_G-N7_MeTrfase_euk"/>
</dbReference>
<dbReference type="EnsemblMetazoa" id="CapteT225429">
    <property type="protein sequence ID" value="CapteP225429"/>
    <property type="gene ID" value="CapteG225429"/>
</dbReference>
<dbReference type="OrthoDB" id="10248867at2759"/>
<dbReference type="STRING" id="283909.R7TDY6"/>
<dbReference type="EMBL" id="AMQN01014942">
    <property type="status" value="NOT_ANNOTATED_CDS"/>
    <property type="molecule type" value="Genomic_DNA"/>
</dbReference>
<evidence type="ECO:0000256" key="9">
    <source>
        <dbReference type="ARBA" id="ARBA00044712"/>
    </source>
</evidence>
<keyword evidence="4 10" id="KW-0808">Transferase</keyword>
<dbReference type="PROSITE" id="PS51562">
    <property type="entry name" value="RNA_CAP0_MT"/>
    <property type="match status" value="1"/>
</dbReference>
<dbReference type="EC" id="2.1.1.56" evidence="10"/>
<dbReference type="PANTHER" id="PTHR12189:SF2">
    <property type="entry name" value="MRNA CAP GUANINE-N7 METHYLTRANSFERASE"/>
    <property type="match status" value="1"/>
</dbReference>
<feature type="binding site" evidence="11">
    <location>
        <position position="130"/>
    </location>
    <ligand>
        <name>S-adenosyl-L-methionine</name>
        <dbReference type="ChEBI" id="CHEBI:59789"/>
    </ligand>
</feature>
<dbReference type="CDD" id="cd02440">
    <property type="entry name" value="AdoMet_MTases"/>
    <property type="match status" value="1"/>
</dbReference>
<dbReference type="GO" id="GO:0004482">
    <property type="term" value="F:mRNA 5'-cap (guanine-N7-)-methyltransferase activity"/>
    <property type="evidence" value="ECO:0007669"/>
    <property type="project" value="UniProtKB-EC"/>
</dbReference>
<reference evidence="14 16" key="2">
    <citation type="journal article" date="2013" name="Nature">
        <title>Insights into bilaterian evolution from three spiralian genomes.</title>
        <authorList>
            <person name="Simakov O."/>
            <person name="Marletaz F."/>
            <person name="Cho S.J."/>
            <person name="Edsinger-Gonzales E."/>
            <person name="Havlak P."/>
            <person name="Hellsten U."/>
            <person name="Kuo D.H."/>
            <person name="Larsson T."/>
            <person name="Lv J."/>
            <person name="Arendt D."/>
            <person name="Savage R."/>
            <person name="Osoegawa K."/>
            <person name="de Jong P."/>
            <person name="Grimwood J."/>
            <person name="Chapman J.A."/>
            <person name="Shapiro H."/>
            <person name="Aerts A."/>
            <person name="Otillar R.P."/>
            <person name="Terry A.Y."/>
            <person name="Boore J.L."/>
            <person name="Grigoriev I.V."/>
            <person name="Lindberg D.R."/>
            <person name="Seaver E.C."/>
            <person name="Weisblat D.A."/>
            <person name="Putnam N.H."/>
            <person name="Rokhsar D.S."/>
        </authorList>
    </citation>
    <scope>NUCLEOTIDE SEQUENCE</scope>
    <source>
        <strain evidence="14 16">I ESC-2004</strain>
    </source>
</reference>
<dbReference type="Gene3D" id="3.40.50.150">
    <property type="entry name" value="Vaccinia Virus protein VP39"/>
    <property type="match status" value="1"/>
</dbReference>
<dbReference type="OMA" id="LITGDCF"/>
<accession>R7TDY6</accession>
<keyword evidence="8 10" id="KW-0539">Nucleus</keyword>
<dbReference type="InterPro" id="IPR004971">
    <property type="entry name" value="mRNA_G-N7_MeTrfase_dom"/>
</dbReference>
<dbReference type="InterPro" id="IPR039753">
    <property type="entry name" value="RG7MT1"/>
</dbReference>
<organism evidence="14">
    <name type="scientific">Capitella teleta</name>
    <name type="common">Polychaete worm</name>
    <dbReference type="NCBI Taxonomy" id="283909"/>
    <lineage>
        <taxon>Eukaryota</taxon>
        <taxon>Metazoa</taxon>
        <taxon>Spiralia</taxon>
        <taxon>Lophotrochozoa</taxon>
        <taxon>Annelida</taxon>
        <taxon>Polychaeta</taxon>
        <taxon>Sedentaria</taxon>
        <taxon>Scolecida</taxon>
        <taxon>Capitellidae</taxon>
        <taxon>Capitella</taxon>
    </lineage>
</organism>
<keyword evidence="3 10" id="KW-0507">mRNA processing</keyword>
<feature type="site" description="mRNA cap binding" evidence="12">
    <location>
        <position position="302"/>
    </location>
</feature>
<proteinExistence type="inferred from homology"/>
<dbReference type="EMBL" id="KB311442">
    <property type="protein sequence ID" value="ELT89251.1"/>
    <property type="molecule type" value="Genomic_DNA"/>
</dbReference>
<keyword evidence="16" id="KW-1185">Reference proteome</keyword>
<feature type="binding site" evidence="11">
    <location>
        <position position="191"/>
    </location>
    <ligand>
        <name>S-adenosyl-L-methionine</name>
        <dbReference type="ChEBI" id="CHEBI:59789"/>
    </ligand>
</feature>
<keyword evidence="5 10" id="KW-0949">S-adenosyl-L-methionine</keyword>
<feature type="domain" description="MRNA cap 0 methyltransferase" evidence="13">
    <location>
        <begin position="90"/>
        <end position="411"/>
    </location>
</feature>
<name>R7TDY6_CAPTE</name>
<comment type="similarity">
    <text evidence="10">Belongs to the class I-like SAM-binding methyltransferase superfamily. mRNA cap 0 methyltransferase family.</text>
</comment>
<evidence type="ECO:0000256" key="1">
    <source>
        <dbReference type="ARBA" id="ARBA00004123"/>
    </source>
</evidence>
<dbReference type="Proteomes" id="UP000014760">
    <property type="component" value="Unassembled WGS sequence"/>
</dbReference>
<protein>
    <recommendedName>
        <fullName evidence="10">mRNA cap guanine-N(7) methyltransferase</fullName>
        <ecNumber evidence="10">2.1.1.56</ecNumber>
    </recommendedName>
    <alternativeName>
        <fullName evidence="10">mRNA (guanine-N(7))-methyltransferase</fullName>
    </alternativeName>
    <alternativeName>
        <fullName evidence="10">mRNA cap methyltransferase</fullName>
    </alternativeName>
</protein>
<dbReference type="FunCoup" id="R7TDY6">
    <property type="interactions" value="2002"/>
</dbReference>
<dbReference type="PIRSF" id="PIRSF028762">
    <property type="entry name" value="ABD1"/>
    <property type="match status" value="1"/>
</dbReference>
<reference evidence="16" key="1">
    <citation type="submission" date="2012-12" db="EMBL/GenBank/DDBJ databases">
        <authorList>
            <person name="Hellsten U."/>
            <person name="Grimwood J."/>
            <person name="Chapman J.A."/>
            <person name="Shapiro H."/>
            <person name="Aerts A."/>
            <person name="Otillar R.P."/>
            <person name="Terry A.Y."/>
            <person name="Boore J.L."/>
            <person name="Simakov O."/>
            <person name="Marletaz F."/>
            <person name="Cho S.-J."/>
            <person name="Edsinger-Gonzales E."/>
            <person name="Havlak P."/>
            <person name="Kuo D.-H."/>
            <person name="Larsson T."/>
            <person name="Lv J."/>
            <person name="Arendt D."/>
            <person name="Savage R."/>
            <person name="Osoegawa K."/>
            <person name="de Jong P."/>
            <person name="Lindberg D.R."/>
            <person name="Seaver E.C."/>
            <person name="Weisblat D.A."/>
            <person name="Putnam N.H."/>
            <person name="Grigoriev I.V."/>
            <person name="Rokhsar D.S."/>
        </authorList>
    </citation>
    <scope>NUCLEOTIDE SEQUENCE</scope>
    <source>
        <strain evidence="16">I ESC-2004</strain>
    </source>
</reference>
<evidence type="ECO:0000256" key="6">
    <source>
        <dbReference type="ARBA" id="ARBA00022884"/>
    </source>
</evidence>
<feature type="site" description="mRNA cap binding" evidence="12">
    <location>
        <position position="403"/>
    </location>
</feature>
<gene>
    <name evidence="14" type="ORF">CAPTEDRAFT_225429</name>
</gene>
<evidence type="ECO:0000259" key="13">
    <source>
        <dbReference type="PROSITE" id="PS51562"/>
    </source>
</evidence>
<evidence type="ECO:0000313" key="15">
    <source>
        <dbReference type="EnsemblMetazoa" id="CapteP225429"/>
    </source>
</evidence>
<keyword evidence="2 10" id="KW-0489">Methyltransferase</keyword>
<dbReference type="AlphaFoldDB" id="R7TDY6"/>
<evidence type="ECO:0000256" key="5">
    <source>
        <dbReference type="ARBA" id="ARBA00022691"/>
    </source>
</evidence>
<evidence type="ECO:0000313" key="16">
    <source>
        <dbReference type="Proteomes" id="UP000014760"/>
    </source>
</evidence>
<feature type="site" description="mRNA cap binding" evidence="12">
    <location>
        <position position="139"/>
    </location>
</feature>
<dbReference type="GO" id="GO:0005634">
    <property type="term" value="C:nucleus"/>
    <property type="evidence" value="ECO:0007669"/>
    <property type="project" value="UniProtKB-SubCell"/>
</dbReference>
<feature type="binding site" evidence="11">
    <location>
        <position position="152"/>
    </location>
    <ligand>
        <name>S-adenosyl-L-methionine</name>
        <dbReference type="ChEBI" id="CHEBI:59789"/>
    </ligand>
</feature>
<feature type="site" description="mRNA cap binding" evidence="12">
    <location>
        <position position="217"/>
    </location>
</feature>
<evidence type="ECO:0000256" key="11">
    <source>
        <dbReference type="PIRSR" id="PIRSR028762-1"/>
    </source>
</evidence>
<evidence type="ECO:0000256" key="12">
    <source>
        <dbReference type="PIRSR" id="PIRSR028762-2"/>
    </source>
</evidence>
<reference evidence="15" key="3">
    <citation type="submission" date="2015-06" db="UniProtKB">
        <authorList>
            <consortium name="EnsemblMetazoa"/>
        </authorList>
    </citation>
    <scope>IDENTIFICATION</scope>
</reference>
<dbReference type="SUPFAM" id="SSF53335">
    <property type="entry name" value="S-adenosyl-L-methionine-dependent methyltransferases"/>
    <property type="match status" value="1"/>
</dbReference>
<dbReference type="HOGENOM" id="CLU_020346_0_0_1"/>
<dbReference type="Pfam" id="PF03291">
    <property type="entry name" value="mRNA_G-N7_MeTrfase"/>
    <property type="match status" value="1"/>
</dbReference>
<keyword evidence="6 10" id="KW-0694">RNA-binding</keyword>
<evidence type="ECO:0000256" key="8">
    <source>
        <dbReference type="ARBA" id="ARBA00023242"/>
    </source>
</evidence>
<dbReference type="PANTHER" id="PTHR12189">
    <property type="entry name" value="MRNA GUANINE-7- METHYLTRANSFERASE"/>
    <property type="match status" value="1"/>
</dbReference>